<feature type="domain" description="J" evidence="5">
    <location>
        <begin position="114"/>
        <end position="185"/>
    </location>
</feature>
<proteinExistence type="predicted"/>
<dbReference type="Pfam" id="PF16717">
    <property type="entry name" value="RAC_head"/>
    <property type="match status" value="1"/>
</dbReference>
<gene>
    <name evidence="6" type="primary">zuo1</name>
    <name evidence="6" type="ORF">H4219_004611</name>
</gene>
<feature type="compositionally biased region" description="Basic and acidic residues" evidence="4">
    <location>
        <begin position="306"/>
        <end position="315"/>
    </location>
</feature>
<keyword evidence="6" id="KW-0456">Lyase</keyword>
<feature type="region of interest" description="Disordered" evidence="4">
    <location>
        <begin position="306"/>
        <end position="330"/>
    </location>
</feature>
<dbReference type="OrthoDB" id="1690618at2759"/>
<dbReference type="PANTHER" id="PTHR43999:SF1">
    <property type="entry name" value="DNAJ HOMOLOG SUBFAMILY C MEMBER 2"/>
    <property type="match status" value="1"/>
</dbReference>
<dbReference type="GO" id="GO:0004419">
    <property type="term" value="F:hydroxymethylglutaryl-CoA lyase activity"/>
    <property type="evidence" value="ECO:0007669"/>
    <property type="project" value="UniProtKB-EC"/>
</dbReference>
<dbReference type="PROSITE" id="PS50076">
    <property type="entry name" value="DNAJ_2"/>
    <property type="match status" value="1"/>
</dbReference>
<protein>
    <submittedName>
        <fullName evidence="6">Zuotin</fullName>
        <ecNumber evidence="6">4.1.3.4</ecNumber>
    </submittedName>
</protein>
<dbReference type="Gene3D" id="1.10.8.840">
    <property type="entry name" value="Ribosome-associated complex head domain"/>
    <property type="match status" value="1"/>
</dbReference>
<dbReference type="SMART" id="SM00271">
    <property type="entry name" value="DnaJ"/>
    <property type="match status" value="1"/>
</dbReference>
<organism evidence="6 7">
    <name type="scientific">Mycoemilia scoparia</name>
    <dbReference type="NCBI Taxonomy" id="417184"/>
    <lineage>
        <taxon>Eukaryota</taxon>
        <taxon>Fungi</taxon>
        <taxon>Fungi incertae sedis</taxon>
        <taxon>Zoopagomycota</taxon>
        <taxon>Kickxellomycotina</taxon>
        <taxon>Kickxellomycetes</taxon>
        <taxon>Kickxellales</taxon>
        <taxon>Kickxellaceae</taxon>
        <taxon>Mycoemilia</taxon>
    </lineage>
</organism>
<dbReference type="InterPro" id="IPR044634">
    <property type="entry name" value="Zuotin/DnaJC2"/>
</dbReference>
<comment type="caution">
    <text evidence="6">The sequence shown here is derived from an EMBL/GenBank/DDBJ whole genome shotgun (WGS) entry which is preliminary data.</text>
</comment>
<comment type="subcellular location">
    <subcellularLocation>
        <location evidence="1">Cytoplasm</location>
    </subcellularLocation>
</comment>
<dbReference type="Gene3D" id="1.10.287.110">
    <property type="entry name" value="DnaJ domain"/>
    <property type="match status" value="1"/>
</dbReference>
<evidence type="ECO:0000313" key="6">
    <source>
        <dbReference type="EMBL" id="KAJ1914845.1"/>
    </source>
</evidence>
<dbReference type="GO" id="GO:0006450">
    <property type="term" value="P:regulation of translational fidelity"/>
    <property type="evidence" value="ECO:0007669"/>
    <property type="project" value="InterPro"/>
</dbReference>
<evidence type="ECO:0000313" key="7">
    <source>
        <dbReference type="Proteomes" id="UP001150538"/>
    </source>
</evidence>
<name>A0A9W8DRL0_9FUNG</name>
<reference evidence="6" key="1">
    <citation type="submission" date="2022-07" db="EMBL/GenBank/DDBJ databases">
        <title>Phylogenomic reconstructions and comparative analyses of Kickxellomycotina fungi.</title>
        <authorList>
            <person name="Reynolds N.K."/>
            <person name="Stajich J.E."/>
            <person name="Barry K."/>
            <person name="Grigoriev I.V."/>
            <person name="Crous P."/>
            <person name="Smith M.E."/>
        </authorList>
    </citation>
    <scope>NUCLEOTIDE SEQUENCE</scope>
    <source>
        <strain evidence="6">NBRC 100468</strain>
    </source>
</reference>
<dbReference type="SUPFAM" id="SSF46565">
    <property type="entry name" value="Chaperone J-domain"/>
    <property type="match status" value="1"/>
</dbReference>
<evidence type="ECO:0000256" key="4">
    <source>
        <dbReference type="SAM" id="MobiDB-lite"/>
    </source>
</evidence>
<dbReference type="PANTHER" id="PTHR43999">
    <property type="entry name" value="DNAJ HOMOLOG SUBFAMILY C MEMBER 2"/>
    <property type="match status" value="1"/>
</dbReference>
<sequence>MPVAQETIAFTLPSLPADVSKELAKVHSSLSEFKEQTISPVGIYAEHYSQNFSQASSTNTSADYLSDMSAQGHLDEITNRLNGLSVSEDDDDSSDEEVTRDMLLHDPKEWKEQDHYAVMGLSKLRFNATLDDVVKQHRKRVLKYHPDKMAAILGTANNDSFFKCIQKAYEILTDPVKRRQWDSVDPAVSTEIPNPKAKGYPWEFFETYGPIFERESRYSNIQPVPLLGDSESPREDVENFYNFWYNFDSWRSFEYLDKEDAEGADNRDNKRYIEKKNKAARAKAKKDDNARVHKLVDQAIKADPRMARFKEEDKKRRNAKKYQKQEEERKALEAKKKAEEEAKLAAEKAEAEAKVARESAKRDKEATKKAIKKEKKSLKNLIKGNNYFLASSEEDPTPEQIGAQLEKLDRLIETNKDAVALETLRVKLEAALAAGNVVDVFEAEYVALPPSSE</sequence>
<dbReference type="InterPro" id="IPR032003">
    <property type="entry name" value="RAC_head"/>
</dbReference>
<evidence type="ECO:0000256" key="3">
    <source>
        <dbReference type="ARBA" id="ARBA00023186"/>
    </source>
</evidence>
<dbReference type="InterPro" id="IPR036869">
    <property type="entry name" value="J_dom_sf"/>
</dbReference>
<dbReference type="AlphaFoldDB" id="A0A9W8DRL0"/>
<feature type="region of interest" description="Disordered" evidence="4">
    <location>
        <begin position="353"/>
        <end position="372"/>
    </location>
</feature>
<dbReference type="EC" id="4.1.3.4" evidence="6"/>
<dbReference type="GO" id="GO:0005829">
    <property type="term" value="C:cytosol"/>
    <property type="evidence" value="ECO:0007669"/>
    <property type="project" value="TreeGrafter"/>
</dbReference>
<dbReference type="InterPro" id="IPR001623">
    <property type="entry name" value="DnaJ_domain"/>
</dbReference>
<dbReference type="Pfam" id="PF00226">
    <property type="entry name" value="DnaJ"/>
    <property type="match status" value="1"/>
</dbReference>
<dbReference type="GO" id="GO:0051083">
    <property type="term" value="P:'de novo' cotranslational protein folding"/>
    <property type="evidence" value="ECO:0007669"/>
    <property type="project" value="InterPro"/>
</dbReference>
<dbReference type="CDD" id="cd06257">
    <property type="entry name" value="DnaJ"/>
    <property type="match status" value="1"/>
</dbReference>
<keyword evidence="2" id="KW-0963">Cytoplasm</keyword>
<dbReference type="Pfam" id="PF21884">
    <property type="entry name" value="ZUO1-like_ZHD"/>
    <property type="match status" value="1"/>
</dbReference>
<dbReference type="InterPro" id="IPR054076">
    <property type="entry name" value="ZUO1-like_ZHD"/>
</dbReference>
<dbReference type="InterPro" id="IPR042569">
    <property type="entry name" value="RAC_head_sf"/>
</dbReference>
<dbReference type="Proteomes" id="UP001150538">
    <property type="component" value="Unassembled WGS sequence"/>
</dbReference>
<feature type="compositionally biased region" description="Basic and acidic residues" evidence="4">
    <location>
        <begin position="353"/>
        <end position="368"/>
    </location>
</feature>
<evidence type="ECO:0000259" key="5">
    <source>
        <dbReference type="PROSITE" id="PS50076"/>
    </source>
</evidence>
<evidence type="ECO:0000256" key="1">
    <source>
        <dbReference type="ARBA" id="ARBA00004496"/>
    </source>
</evidence>
<dbReference type="GO" id="GO:0043022">
    <property type="term" value="F:ribosome binding"/>
    <property type="evidence" value="ECO:0007669"/>
    <property type="project" value="InterPro"/>
</dbReference>
<accession>A0A9W8DRL0</accession>
<keyword evidence="7" id="KW-1185">Reference proteome</keyword>
<dbReference type="EMBL" id="JANBPU010000177">
    <property type="protein sequence ID" value="KAJ1914845.1"/>
    <property type="molecule type" value="Genomic_DNA"/>
</dbReference>
<keyword evidence="3" id="KW-0143">Chaperone</keyword>
<evidence type="ECO:0000256" key="2">
    <source>
        <dbReference type="ARBA" id="ARBA00022490"/>
    </source>
</evidence>
<dbReference type="GO" id="GO:0030544">
    <property type="term" value="F:Hsp70 protein binding"/>
    <property type="evidence" value="ECO:0007669"/>
    <property type="project" value="InterPro"/>
</dbReference>